<gene>
    <name evidence="2" type="ORF">CRP01_17765</name>
</gene>
<feature type="transmembrane region" description="Helical" evidence="1">
    <location>
        <begin position="6"/>
        <end position="27"/>
    </location>
</feature>
<accession>A0A2D0NA23</accession>
<dbReference type="RefSeq" id="WP_099151413.1">
    <property type="nucleotide sequence ID" value="NZ_PDUD01000022.1"/>
</dbReference>
<dbReference type="Proteomes" id="UP000223913">
    <property type="component" value="Unassembled WGS sequence"/>
</dbReference>
<dbReference type="OrthoDB" id="839995at2"/>
<evidence type="ECO:0000313" key="3">
    <source>
        <dbReference type="Proteomes" id="UP000223913"/>
    </source>
</evidence>
<sequence>MKSQAFYRSATWALLFLNVSLIAVFLFSRPGPPVNRADYGFLDQAIAILDLDDEQRKIFLGEARRHSRALDEIDRQQSDLLKPYFFQLTSTAENVDEAAILDQVQALERRKINVTYQHFQKVKEILKEEQAVYFEDFMSKALDIILLDLKKNSE</sequence>
<protein>
    <recommendedName>
        <fullName evidence="4">Periplasmic heavy metal sensor</fullName>
    </recommendedName>
</protein>
<evidence type="ECO:0008006" key="4">
    <source>
        <dbReference type="Google" id="ProtNLM"/>
    </source>
</evidence>
<evidence type="ECO:0000256" key="1">
    <source>
        <dbReference type="SAM" id="Phobius"/>
    </source>
</evidence>
<name>A0A2D0NA23_FLAN2</name>
<proteinExistence type="predicted"/>
<dbReference type="Gene3D" id="1.20.120.1490">
    <property type="match status" value="1"/>
</dbReference>
<reference evidence="2 3" key="1">
    <citation type="submission" date="2017-10" db="EMBL/GenBank/DDBJ databases">
        <title>The draft genome sequence of Lewinella nigricans NBRC 102662.</title>
        <authorList>
            <person name="Wang K."/>
        </authorList>
    </citation>
    <scope>NUCLEOTIDE SEQUENCE [LARGE SCALE GENOMIC DNA]</scope>
    <source>
        <strain evidence="2 3">NBRC 102662</strain>
    </source>
</reference>
<comment type="caution">
    <text evidence="2">The sequence shown here is derived from an EMBL/GenBank/DDBJ whole genome shotgun (WGS) entry which is preliminary data.</text>
</comment>
<evidence type="ECO:0000313" key="2">
    <source>
        <dbReference type="EMBL" id="PHN05361.1"/>
    </source>
</evidence>
<keyword evidence="1" id="KW-0472">Membrane</keyword>
<keyword evidence="1" id="KW-1133">Transmembrane helix</keyword>
<dbReference type="EMBL" id="PDUD01000022">
    <property type="protein sequence ID" value="PHN05361.1"/>
    <property type="molecule type" value="Genomic_DNA"/>
</dbReference>
<dbReference type="AlphaFoldDB" id="A0A2D0NA23"/>
<keyword evidence="3" id="KW-1185">Reference proteome</keyword>
<keyword evidence="1" id="KW-0812">Transmembrane</keyword>
<organism evidence="2 3">
    <name type="scientific">Flavilitoribacter nigricans (strain ATCC 23147 / DSM 23189 / NBRC 102662 / NCIMB 1420 / SS-2)</name>
    <name type="common">Lewinella nigricans</name>
    <dbReference type="NCBI Taxonomy" id="1122177"/>
    <lineage>
        <taxon>Bacteria</taxon>
        <taxon>Pseudomonadati</taxon>
        <taxon>Bacteroidota</taxon>
        <taxon>Saprospiria</taxon>
        <taxon>Saprospirales</taxon>
        <taxon>Lewinellaceae</taxon>
        <taxon>Flavilitoribacter</taxon>
    </lineage>
</organism>